<evidence type="ECO:0000313" key="2">
    <source>
        <dbReference type="EMBL" id="ADZ91205.1"/>
    </source>
</evidence>
<keyword evidence="1" id="KW-0812">Transmembrane</keyword>
<feature type="transmembrane region" description="Helical" evidence="1">
    <location>
        <begin position="106"/>
        <end position="130"/>
    </location>
</feature>
<dbReference type="KEGG" id="mme:Marme_1957"/>
<reference evidence="2 3" key="1">
    <citation type="journal article" date="2012" name="Stand. Genomic Sci.">
        <title>Complete genome sequence of the melanogenic marine bacterium Marinomonas mediterranea type strain (MMB-1(T)).</title>
        <authorList>
            <person name="Lucas-Elio P."/>
            <person name="Goodwin L."/>
            <person name="Woyke T."/>
            <person name="Pitluck S."/>
            <person name="Nolan M."/>
            <person name="Kyrpides N.C."/>
            <person name="Detter J.C."/>
            <person name="Copeland A."/>
            <person name="Teshima H."/>
            <person name="Bruce D."/>
            <person name="Detter C."/>
            <person name="Tapia R."/>
            <person name="Han S."/>
            <person name="Land M.L."/>
            <person name="Ivanova N."/>
            <person name="Mikhailova N."/>
            <person name="Johnston A.W."/>
            <person name="Sanchez-Amat A."/>
        </authorList>
    </citation>
    <scope>NUCLEOTIDE SEQUENCE [LARGE SCALE GENOMIC DNA]</scope>
    <source>
        <strain evidence="3">ATCC 700492 / JCM 21426 / NBRC 103028 / MMB-1</strain>
    </source>
</reference>
<dbReference type="STRING" id="717774.Marme_1957"/>
<dbReference type="PATRIC" id="fig|717774.3.peg.2020"/>
<evidence type="ECO:0008006" key="4">
    <source>
        <dbReference type="Google" id="ProtNLM"/>
    </source>
</evidence>
<dbReference type="eggNOG" id="COG2391">
    <property type="taxonomic scope" value="Bacteria"/>
</dbReference>
<evidence type="ECO:0000313" key="3">
    <source>
        <dbReference type="Proteomes" id="UP000001062"/>
    </source>
</evidence>
<dbReference type="HOGENOM" id="CLU_037802_2_1_6"/>
<sequence length="146" mass="15581" precursor="true">MSLFNYLLSGILFGAGLIISGMANPENVIGFLDLFGDWNPSLLFVMASAISVGLVGNLIRKKRATPIFEIEWQLPTKKDIDQKLIVGASLFGVGWGLSGYCPGPGILTAFLTPSIGLIFLVSLIAGSYAFEKSEELSKPKATKATP</sequence>
<name>F2K2S2_MARM1</name>
<protein>
    <recommendedName>
        <fullName evidence="4">YeeE/YedE family protein</fullName>
    </recommendedName>
</protein>
<accession>F2K2S2</accession>
<dbReference type="RefSeq" id="WP_013661110.1">
    <property type="nucleotide sequence ID" value="NC_015276.1"/>
</dbReference>
<dbReference type="Proteomes" id="UP000001062">
    <property type="component" value="Chromosome"/>
</dbReference>
<keyword evidence="1" id="KW-0472">Membrane</keyword>
<organism evidence="2 3">
    <name type="scientific">Marinomonas mediterranea (strain ATCC 700492 / JCM 21426 / NBRC 103028 / MMB-1)</name>
    <dbReference type="NCBI Taxonomy" id="717774"/>
    <lineage>
        <taxon>Bacteria</taxon>
        <taxon>Pseudomonadati</taxon>
        <taxon>Pseudomonadota</taxon>
        <taxon>Gammaproteobacteria</taxon>
        <taxon>Oceanospirillales</taxon>
        <taxon>Oceanospirillaceae</taxon>
        <taxon>Marinomonas</taxon>
    </lineage>
</organism>
<dbReference type="EMBL" id="CP002583">
    <property type="protein sequence ID" value="ADZ91205.1"/>
    <property type="molecule type" value="Genomic_DNA"/>
</dbReference>
<evidence type="ECO:0000256" key="1">
    <source>
        <dbReference type="SAM" id="Phobius"/>
    </source>
</evidence>
<dbReference type="InterPro" id="IPR046513">
    <property type="entry name" value="DUF6691"/>
</dbReference>
<dbReference type="AlphaFoldDB" id="F2K2S2"/>
<dbReference type="OrthoDB" id="9790409at2"/>
<gene>
    <name evidence="2" type="ordered locus">Marme_1957</name>
</gene>
<dbReference type="Pfam" id="PF20398">
    <property type="entry name" value="DUF6691"/>
    <property type="match status" value="1"/>
</dbReference>
<proteinExistence type="predicted"/>
<feature type="transmembrane region" description="Helical" evidence="1">
    <location>
        <begin position="80"/>
        <end position="100"/>
    </location>
</feature>
<feature type="transmembrane region" description="Helical" evidence="1">
    <location>
        <begin position="41"/>
        <end position="59"/>
    </location>
</feature>
<keyword evidence="3" id="KW-1185">Reference proteome</keyword>
<keyword evidence="1" id="KW-1133">Transmembrane helix</keyword>